<comment type="caution">
    <text evidence="2">The sequence shown here is derived from an EMBL/GenBank/DDBJ whole genome shotgun (WGS) entry which is preliminary data.</text>
</comment>
<organism evidence="2">
    <name type="scientific">marine sediment metagenome</name>
    <dbReference type="NCBI Taxonomy" id="412755"/>
    <lineage>
        <taxon>unclassified sequences</taxon>
        <taxon>metagenomes</taxon>
        <taxon>ecological metagenomes</taxon>
    </lineage>
</organism>
<feature type="compositionally biased region" description="Basic and acidic residues" evidence="1">
    <location>
        <begin position="15"/>
        <end position="29"/>
    </location>
</feature>
<evidence type="ECO:0000256" key="1">
    <source>
        <dbReference type="SAM" id="MobiDB-lite"/>
    </source>
</evidence>
<reference evidence="2" key="1">
    <citation type="journal article" date="2014" name="Front. Microbiol.">
        <title>High frequency of phylogenetically diverse reductive dehalogenase-homologous genes in deep subseafloor sedimentary metagenomes.</title>
        <authorList>
            <person name="Kawai M."/>
            <person name="Futagami T."/>
            <person name="Toyoda A."/>
            <person name="Takaki Y."/>
            <person name="Nishi S."/>
            <person name="Hori S."/>
            <person name="Arai W."/>
            <person name="Tsubouchi T."/>
            <person name="Morono Y."/>
            <person name="Uchiyama I."/>
            <person name="Ito T."/>
            <person name="Fujiyama A."/>
            <person name="Inagaki F."/>
            <person name="Takami H."/>
        </authorList>
    </citation>
    <scope>NUCLEOTIDE SEQUENCE</scope>
    <source>
        <strain evidence="2">Expedition CK06-06</strain>
    </source>
</reference>
<dbReference type="AlphaFoldDB" id="X1L5A7"/>
<evidence type="ECO:0000313" key="2">
    <source>
        <dbReference type="EMBL" id="GAH89358.1"/>
    </source>
</evidence>
<protein>
    <submittedName>
        <fullName evidence="2">Uncharacterized protein</fullName>
    </submittedName>
</protein>
<proteinExistence type="predicted"/>
<feature type="region of interest" description="Disordered" evidence="1">
    <location>
        <begin position="1"/>
        <end position="31"/>
    </location>
</feature>
<name>X1L5A7_9ZZZZ</name>
<gene>
    <name evidence="2" type="ORF">S03H2_58649</name>
</gene>
<feature type="non-terminal residue" evidence="2">
    <location>
        <position position="1"/>
    </location>
</feature>
<accession>X1L5A7</accession>
<dbReference type="EMBL" id="BARU01037670">
    <property type="protein sequence ID" value="GAH89358.1"/>
    <property type="molecule type" value="Genomic_DNA"/>
</dbReference>
<sequence>ALDQFKTQQRRRKAESREKHRKMTEESNKRTKRVQLLLQGKTIRASKEDYEQWLAGYMNQGGKPTHSYNYDMPEDRWFLAIKDFQIEALHGSNSLQIIVKSGVIFKGGELGHTNLYFMDDFKLMGGWVPVYSNISF</sequence>